<comment type="similarity">
    <text evidence="1">Belongs to the LOR family.</text>
</comment>
<dbReference type="Pfam" id="PF04525">
    <property type="entry name" value="LOR"/>
    <property type="match status" value="1"/>
</dbReference>
<proteinExistence type="inferred from homology"/>
<dbReference type="InterPro" id="IPR038595">
    <property type="entry name" value="LOR_sf"/>
</dbReference>
<dbReference type="InterPro" id="IPR025659">
    <property type="entry name" value="Tubby-like_C"/>
</dbReference>
<evidence type="ECO:0000313" key="2">
    <source>
        <dbReference type="EMBL" id="PKS06164.1"/>
    </source>
</evidence>
<dbReference type="VEuPathDB" id="FungiDB:jhhlp_007481"/>
<evidence type="ECO:0008006" key="4">
    <source>
        <dbReference type="Google" id="ProtNLM"/>
    </source>
</evidence>
<gene>
    <name evidence="2" type="ORF">jhhlp_007481</name>
</gene>
<evidence type="ECO:0000313" key="3">
    <source>
        <dbReference type="Proteomes" id="UP000233524"/>
    </source>
</evidence>
<dbReference type="EMBL" id="NLAX01001036">
    <property type="protein sequence ID" value="PKS06164.1"/>
    <property type="molecule type" value="Genomic_DNA"/>
</dbReference>
<keyword evidence="3" id="KW-1185">Reference proteome</keyword>
<name>A0A2N3N156_9PEZI</name>
<dbReference type="PANTHER" id="PTHR31087:SF161">
    <property type="entry name" value="TUBBY C 2 FAMILY PROTEIN"/>
    <property type="match status" value="1"/>
</dbReference>
<dbReference type="Gene3D" id="2.40.160.200">
    <property type="entry name" value="LURP1-related"/>
    <property type="match status" value="1"/>
</dbReference>
<dbReference type="OrthoDB" id="97518at2759"/>
<protein>
    <recommendedName>
        <fullName evidence="4">Tubby C-terminal domain-containing protein</fullName>
    </recommendedName>
</protein>
<dbReference type="AlphaFoldDB" id="A0A2N3N156"/>
<dbReference type="InParanoid" id="A0A2N3N156"/>
<dbReference type="STRING" id="41688.A0A2N3N156"/>
<comment type="caution">
    <text evidence="2">The sequence shown here is derived from an EMBL/GenBank/DDBJ whole genome shotgun (WGS) entry which is preliminary data.</text>
</comment>
<evidence type="ECO:0000256" key="1">
    <source>
        <dbReference type="ARBA" id="ARBA00005437"/>
    </source>
</evidence>
<sequence length="197" mass="21256">MQALPPAPQAIGIFDTFIARQTETLIVDEKLMSLSGDSFDVKLATGAPLLKVKGSSLSLRGRKQVTDMANNHLFTITQKLLSLHSTFIVEDPSGRSIMEVKSSLTTLIGSKATITFTSKSGKQEVLVMKGNWRSSKADIVDESTGFVVATIKRDRSVKHYLGGQQTYTVTVAPGVDMALVVAMCVCMDEKNNEPSSG</sequence>
<accession>A0A2N3N156</accession>
<dbReference type="Proteomes" id="UP000233524">
    <property type="component" value="Unassembled WGS sequence"/>
</dbReference>
<organism evidence="2 3">
    <name type="scientific">Lomentospora prolificans</name>
    <dbReference type="NCBI Taxonomy" id="41688"/>
    <lineage>
        <taxon>Eukaryota</taxon>
        <taxon>Fungi</taxon>
        <taxon>Dikarya</taxon>
        <taxon>Ascomycota</taxon>
        <taxon>Pezizomycotina</taxon>
        <taxon>Sordariomycetes</taxon>
        <taxon>Hypocreomycetidae</taxon>
        <taxon>Microascales</taxon>
        <taxon>Microascaceae</taxon>
        <taxon>Lomentospora</taxon>
    </lineage>
</organism>
<reference evidence="2 3" key="1">
    <citation type="journal article" date="2017" name="G3 (Bethesda)">
        <title>First Draft Genome Sequence of the Pathogenic Fungus Lomentospora prolificans (Formerly Scedosporium prolificans).</title>
        <authorList>
            <person name="Luo R."/>
            <person name="Zimin A."/>
            <person name="Workman R."/>
            <person name="Fan Y."/>
            <person name="Pertea G."/>
            <person name="Grossman N."/>
            <person name="Wear M.P."/>
            <person name="Jia B."/>
            <person name="Miller H."/>
            <person name="Casadevall A."/>
            <person name="Timp W."/>
            <person name="Zhang S.X."/>
            <person name="Salzberg S.L."/>
        </authorList>
    </citation>
    <scope>NUCLEOTIDE SEQUENCE [LARGE SCALE GENOMIC DNA]</scope>
    <source>
        <strain evidence="2 3">JHH-5317</strain>
    </source>
</reference>
<dbReference type="SUPFAM" id="SSF54518">
    <property type="entry name" value="Tubby C-terminal domain-like"/>
    <property type="match status" value="1"/>
</dbReference>
<dbReference type="InterPro" id="IPR007612">
    <property type="entry name" value="LOR"/>
</dbReference>
<dbReference type="PANTHER" id="PTHR31087">
    <property type="match status" value="1"/>
</dbReference>